<dbReference type="EMBL" id="KQ947426">
    <property type="protein sequence ID" value="KUJ11663.1"/>
    <property type="molecule type" value="Genomic_DNA"/>
</dbReference>
<evidence type="ECO:0000259" key="2">
    <source>
        <dbReference type="PROSITE" id="PS50048"/>
    </source>
</evidence>
<organism evidence="3 4">
    <name type="scientific">Mollisia scopiformis</name>
    <name type="common">Conifer needle endophyte fungus</name>
    <name type="synonym">Phialocephala scopiformis</name>
    <dbReference type="NCBI Taxonomy" id="149040"/>
    <lineage>
        <taxon>Eukaryota</taxon>
        <taxon>Fungi</taxon>
        <taxon>Dikarya</taxon>
        <taxon>Ascomycota</taxon>
        <taxon>Pezizomycotina</taxon>
        <taxon>Leotiomycetes</taxon>
        <taxon>Helotiales</taxon>
        <taxon>Mollisiaceae</taxon>
        <taxon>Mollisia</taxon>
    </lineage>
</organism>
<keyword evidence="1" id="KW-0539">Nucleus</keyword>
<feature type="domain" description="Zn(2)-C6 fungal-type" evidence="2">
    <location>
        <begin position="10"/>
        <end position="38"/>
    </location>
</feature>
<dbReference type="RefSeq" id="XP_018066018.1">
    <property type="nucleotide sequence ID" value="XM_018220438.1"/>
</dbReference>
<dbReference type="SMART" id="SM00066">
    <property type="entry name" value="GAL4"/>
    <property type="match status" value="1"/>
</dbReference>
<dbReference type="InterPro" id="IPR053175">
    <property type="entry name" value="DHMBA_Reg_Transcription_Factor"/>
</dbReference>
<reference evidence="3 4" key="1">
    <citation type="submission" date="2015-10" db="EMBL/GenBank/DDBJ databases">
        <title>Full genome of DAOMC 229536 Phialocephala scopiformis, a fungal endophyte of spruce producing the potent anti-insectan compound rugulosin.</title>
        <authorList>
            <consortium name="DOE Joint Genome Institute"/>
            <person name="Walker A.K."/>
            <person name="Frasz S.L."/>
            <person name="Seifert K.A."/>
            <person name="Miller J.D."/>
            <person name="Mondo S.J."/>
            <person name="Labutti K."/>
            <person name="Lipzen A."/>
            <person name="Dockter R."/>
            <person name="Kennedy M."/>
            <person name="Grigoriev I.V."/>
            <person name="Spatafora J.W."/>
        </authorList>
    </citation>
    <scope>NUCLEOTIDE SEQUENCE [LARGE SCALE GENOMIC DNA]</scope>
    <source>
        <strain evidence="3 4">CBS 120377</strain>
    </source>
</reference>
<dbReference type="PANTHER" id="PTHR38791">
    <property type="entry name" value="ZN(II)2CYS6 TRANSCRIPTION FACTOR (EUROFUNG)-RELATED-RELATED"/>
    <property type="match status" value="1"/>
</dbReference>
<dbReference type="GeneID" id="28830164"/>
<dbReference type="InterPro" id="IPR001138">
    <property type="entry name" value="Zn2Cys6_DnaBD"/>
</dbReference>
<dbReference type="Proteomes" id="UP000070700">
    <property type="component" value="Unassembled WGS sequence"/>
</dbReference>
<dbReference type="STRING" id="149040.A0A194WUM5"/>
<protein>
    <recommendedName>
        <fullName evidence="2">Zn(2)-C6 fungal-type domain-containing protein</fullName>
    </recommendedName>
</protein>
<dbReference type="SUPFAM" id="SSF57701">
    <property type="entry name" value="Zn2/Cys6 DNA-binding domain"/>
    <property type="match status" value="1"/>
</dbReference>
<dbReference type="GO" id="GO:0008270">
    <property type="term" value="F:zinc ion binding"/>
    <property type="evidence" value="ECO:0007669"/>
    <property type="project" value="InterPro"/>
</dbReference>
<accession>A0A194WUM5</accession>
<gene>
    <name evidence="3" type="ORF">LY89DRAFT_739086</name>
</gene>
<name>A0A194WUM5_MOLSC</name>
<evidence type="ECO:0000256" key="1">
    <source>
        <dbReference type="ARBA" id="ARBA00023242"/>
    </source>
</evidence>
<dbReference type="Gene3D" id="4.10.240.10">
    <property type="entry name" value="Zn(2)-C6 fungal-type DNA-binding domain"/>
    <property type="match status" value="1"/>
</dbReference>
<dbReference type="Pfam" id="PF00172">
    <property type="entry name" value="Zn_clus"/>
    <property type="match status" value="1"/>
</dbReference>
<evidence type="ECO:0000313" key="3">
    <source>
        <dbReference type="EMBL" id="KUJ11663.1"/>
    </source>
</evidence>
<evidence type="ECO:0000313" key="4">
    <source>
        <dbReference type="Proteomes" id="UP000070700"/>
    </source>
</evidence>
<keyword evidence="4" id="KW-1185">Reference proteome</keyword>
<dbReference type="InterPro" id="IPR036864">
    <property type="entry name" value="Zn2-C6_fun-type_DNA-bd_sf"/>
</dbReference>
<dbReference type="CDD" id="cd00067">
    <property type="entry name" value="GAL4"/>
    <property type="match status" value="1"/>
</dbReference>
<dbReference type="AlphaFoldDB" id="A0A194WUM5"/>
<dbReference type="KEGG" id="psco:LY89DRAFT_739086"/>
<dbReference type="PROSITE" id="PS50048">
    <property type="entry name" value="ZN2_CY6_FUNGAL_2"/>
    <property type="match status" value="1"/>
</dbReference>
<dbReference type="GO" id="GO:0000981">
    <property type="term" value="F:DNA-binding transcription factor activity, RNA polymerase II-specific"/>
    <property type="evidence" value="ECO:0007669"/>
    <property type="project" value="InterPro"/>
</dbReference>
<dbReference type="OrthoDB" id="5429770at2759"/>
<sequence length="354" mass="39913">MVYCGKPSKSCRQCRNRNIKCDKKHPSCGQCLRATLTCPGYPDLNNLLIRNQTSITIHRVFAQQTAHIQLPTAVPNISVLDRAKCLFVSTHVFGSHPSFYYMKEFFPPRESDDFLIKTVQAVCLAYLANETGRGDVMCRARVRYSEGLVAMGRALGRRGQAGRREVIATVLLMDCFERLSQLEGDGDSRHLDGAVALCKVRGKAQFEDPVSVALFHHLSCNVLASCLSRGTEILGEYMQLRAEVAGVMLPTDSKWRAENLILDFMALRMRLRSSDEEGDELWEGLKKEYRELCKVFSRVRDDEVMVSPAQKRNILCSLREMMDGLFGECDELMKRREMAGDLRGSENGEGLLVL</sequence>
<dbReference type="InParanoid" id="A0A194WUM5"/>
<proteinExistence type="predicted"/>